<organism evidence="3 4">
    <name type="scientific">Micromonospora echinospora</name>
    <name type="common">Micromonospora purpurea</name>
    <dbReference type="NCBI Taxonomy" id="1877"/>
    <lineage>
        <taxon>Bacteria</taxon>
        <taxon>Bacillati</taxon>
        <taxon>Actinomycetota</taxon>
        <taxon>Actinomycetes</taxon>
        <taxon>Micromonosporales</taxon>
        <taxon>Micromonosporaceae</taxon>
        <taxon>Micromonospora</taxon>
    </lineage>
</organism>
<dbReference type="InParanoid" id="A0A1C4UZ57"/>
<accession>A0A1C4UZ57</accession>
<reference evidence="4" key="1">
    <citation type="submission" date="2016-06" db="EMBL/GenBank/DDBJ databases">
        <authorList>
            <person name="Varghese N."/>
            <person name="Submissions Spin"/>
        </authorList>
    </citation>
    <scope>NUCLEOTIDE SEQUENCE [LARGE SCALE GENOMIC DNA]</scope>
    <source>
        <strain evidence="4">DSM 43816</strain>
    </source>
</reference>
<dbReference type="EMBL" id="LT607413">
    <property type="protein sequence ID" value="SCE76889.1"/>
    <property type="molecule type" value="Genomic_DNA"/>
</dbReference>
<evidence type="ECO:0000313" key="4">
    <source>
        <dbReference type="Proteomes" id="UP000198253"/>
    </source>
</evidence>
<dbReference type="AlphaFoldDB" id="A0A1C4UZ57"/>
<sequence>MSTETENAGHAPWAMTDPVRRPGAGAVAAPDRIAGTSPTEVSGAAGGRTAGPGDILTGGRRAGGRRAGGRTPRPRPVPAGRHRVPRRALSAGSSRLLVIYGWATGLGAVALASGIRGLVLVLAGTAPQWYQPTVAALGLGGIALGGVALHAPARPGLRWVALGLANLAVGVSAGLTVSLP</sequence>
<keyword evidence="4" id="KW-1185">Reference proteome</keyword>
<proteinExistence type="predicted"/>
<dbReference type="OrthoDB" id="3389587at2"/>
<feature type="transmembrane region" description="Helical" evidence="2">
    <location>
        <begin position="129"/>
        <end position="149"/>
    </location>
</feature>
<gene>
    <name evidence="3" type="ORF">GA0070618_0779</name>
</gene>
<keyword evidence="2" id="KW-1133">Transmembrane helix</keyword>
<keyword evidence="2" id="KW-0472">Membrane</keyword>
<feature type="transmembrane region" description="Helical" evidence="2">
    <location>
        <begin position="156"/>
        <end position="179"/>
    </location>
</feature>
<dbReference type="Proteomes" id="UP000198253">
    <property type="component" value="Chromosome I"/>
</dbReference>
<dbReference type="RefSeq" id="WP_088980394.1">
    <property type="nucleotide sequence ID" value="NZ_LT607413.1"/>
</dbReference>
<name>A0A1C4UZ57_MICEC</name>
<keyword evidence="2" id="KW-0812">Transmembrane</keyword>
<evidence type="ECO:0000256" key="2">
    <source>
        <dbReference type="SAM" id="Phobius"/>
    </source>
</evidence>
<evidence type="ECO:0000256" key="1">
    <source>
        <dbReference type="SAM" id="MobiDB-lite"/>
    </source>
</evidence>
<protein>
    <submittedName>
        <fullName evidence="3">Uncharacterized protein</fullName>
    </submittedName>
</protein>
<evidence type="ECO:0000313" key="3">
    <source>
        <dbReference type="EMBL" id="SCE76889.1"/>
    </source>
</evidence>
<feature type="region of interest" description="Disordered" evidence="1">
    <location>
        <begin position="1"/>
        <end position="85"/>
    </location>
</feature>
<feature type="transmembrane region" description="Helical" evidence="2">
    <location>
        <begin position="96"/>
        <end position="123"/>
    </location>
</feature>